<dbReference type="AlphaFoldDB" id="A0AAW0FR01"/>
<dbReference type="EMBL" id="JASBNA010000029">
    <property type="protein sequence ID" value="KAK7683730.1"/>
    <property type="molecule type" value="Genomic_DNA"/>
</dbReference>
<dbReference type="GO" id="GO:0030248">
    <property type="term" value="F:cellulose binding"/>
    <property type="evidence" value="ECO:0007669"/>
    <property type="project" value="InterPro"/>
</dbReference>
<comment type="similarity">
    <text evidence="2">Belongs to the carbohydrate esterase 15 (CE15) family.</text>
</comment>
<keyword evidence="5 10" id="KW-0732">Signal</keyword>
<keyword evidence="4" id="KW-0964">Secreted</keyword>
<evidence type="ECO:0000256" key="8">
    <source>
        <dbReference type="ARBA" id="ARBA00024511"/>
    </source>
</evidence>
<dbReference type="SMART" id="SM00236">
    <property type="entry name" value="fCBD"/>
    <property type="match status" value="1"/>
</dbReference>
<proteinExistence type="inferred from homology"/>
<dbReference type="InterPro" id="IPR035971">
    <property type="entry name" value="CBD_sf"/>
</dbReference>
<dbReference type="GO" id="GO:0052689">
    <property type="term" value="F:carboxylic ester hydrolase activity"/>
    <property type="evidence" value="ECO:0007669"/>
    <property type="project" value="UniProtKB-KW"/>
</dbReference>
<evidence type="ECO:0000313" key="13">
    <source>
        <dbReference type="Proteomes" id="UP001385951"/>
    </source>
</evidence>
<dbReference type="GO" id="GO:0046274">
    <property type="term" value="P:lignin catabolic process"/>
    <property type="evidence" value="ECO:0007669"/>
    <property type="project" value="UniProtKB-KW"/>
</dbReference>
<sequence length="477" mass="50213">MFKTSFVTLALVAYAAAQSTAPQWGQCGGIGWTGATACPSGWACQQLNPYYSQCLQGAAPPPPPATTVAPPATTVAPPATTVAPPTTSAPSGGSPAAGACGAIASTVPNYNNAKLPDPFTFANGSTVKTKNDWTCRRAEISALIQNYEAGTLPPKPPVVTASFSKSGTTGTLAITAGLSTSQTIKFSPTITFPSGNPPANGWPLIIAYEGGSIPIPAGVAKLTYSNSDMAQQNSASSRGQGLFYQLYGSTHSASAMTAWVWGVSRIIDALEMTPAAQINTQRIGVTGCSRDGKGALMAGAFEERIALTIPQESGSGGDACWRLSKYELDNGNQVQDAVEIVGENVWFSTNFNNYVQKLPTLPEDHHLLAAMVAPRPMISFENTDYLWLSPMSSFGCMSAAHTVWEGLGISDLHGFAQVGGHAHCAWPSSLTPQLNAFINRFLLDQSATTSVFTTNNQFGKVQWQASNWITWTTPTLT</sequence>
<evidence type="ECO:0000256" key="2">
    <source>
        <dbReference type="ARBA" id="ARBA00010092"/>
    </source>
</evidence>
<evidence type="ECO:0000256" key="6">
    <source>
        <dbReference type="ARBA" id="ARBA00022801"/>
    </source>
</evidence>
<comment type="caution">
    <text evidence="12">The sequence shown here is derived from an EMBL/GenBank/DDBJ whole genome shotgun (WGS) entry which is preliminary data.</text>
</comment>
<dbReference type="SUPFAM" id="SSF53474">
    <property type="entry name" value="alpha/beta-Hydrolases"/>
    <property type="match status" value="1"/>
</dbReference>
<dbReference type="Pfam" id="PF00734">
    <property type="entry name" value="CBM_1"/>
    <property type="match status" value="1"/>
</dbReference>
<evidence type="ECO:0000256" key="5">
    <source>
        <dbReference type="ARBA" id="ARBA00022729"/>
    </source>
</evidence>
<name>A0AAW0FR01_9APHY</name>
<dbReference type="GO" id="GO:0005975">
    <property type="term" value="P:carbohydrate metabolic process"/>
    <property type="evidence" value="ECO:0007669"/>
    <property type="project" value="InterPro"/>
</dbReference>
<feature type="chain" id="PRO_5043934246" description="(4-O-methyl)-D-glucuronate--lignin esterase" evidence="10">
    <location>
        <begin position="18"/>
        <end position="477"/>
    </location>
</feature>
<dbReference type="PROSITE" id="PS00562">
    <property type="entry name" value="CBM1_1"/>
    <property type="match status" value="1"/>
</dbReference>
<comment type="catalytic activity">
    <reaction evidence="8">
        <text>a 4-O-methyl-alpha-D-glucuronosyl ester derivative + H2O = 4-O-methyl-alpha-D-glucuronate derivative + an alcohol + H(+)</text>
        <dbReference type="Rhea" id="RHEA:67452"/>
        <dbReference type="ChEBI" id="CHEBI:15377"/>
        <dbReference type="ChEBI" id="CHEBI:15378"/>
        <dbReference type="ChEBI" id="CHEBI:30879"/>
        <dbReference type="ChEBI" id="CHEBI:171667"/>
        <dbReference type="ChEBI" id="CHEBI:171668"/>
        <dbReference type="EC" id="3.1.1.117"/>
    </reaction>
    <physiologicalReaction direction="left-to-right" evidence="8">
        <dbReference type="Rhea" id="RHEA:67453"/>
    </physiologicalReaction>
</comment>
<evidence type="ECO:0000256" key="4">
    <source>
        <dbReference type="ARBA" id="ARBA00022525"/>
    </source>
</evidence>
<feature type="signal peptide" evidence="10">
    <location>
        <begin position="1"/>
        <end position="17"/>
    </location>
</feature>
<dbReference type="EC" id="3.1.1.117" evidence="9"/>
<keyword evidence="3" id="KW-0719">Serine esterase</keyword>
<dbReference type="GO" id="GO:0005576">
    <property type="term" value="C:extracellular region"/>
    <property type="evidence" value="ECO:0007669"/>
    <property type="project" value="UniProtKB-SubCell"/>
</dbReference>
<keyword evidence="7" id="KW-0439">Lignin degradation</keyword>
<dbReference type="Pfam" id="PF22244">
    <property type="entry name" value="GCE_fung"/>
    <property type="match status" value="1"/>
</dbReference>
<dbReference type="SUPFAM" id="SSF57180">
    <property type="entry name" value="Cellulose-binding domain"/>
    <property type="match status" value="1"/>
</dbReference>
<dbReference type="Gene3D" id="3.40.50.1820">
    <property type="entry name" value="alpha/beta hydrolase"/>
    <property type="match status" value="1"/>
</dbReference>
<reference evidence="12 13" key="1">
    <citation type="submission" date="2022-09" db="EMBL/GenBank/DDBJ databases">
        <authorList>
            <person name="Palmer J.M."/>
        </authorList>
    </citation>
    <scope>NUCLEOTIDE SEQUENCE [LARGE SCALE GENOMIC DNA]</scope>
    <source>
        <strain evidence="12 13">DSM 7382</strain>
    </source>
</reference>
<dbReference type="PROSITE" id="PS51164">
    <property type="entry name" value="CBM1_2"/>
    <property type="match status" value="1"/>
</dbReference>
<comment type="subcellular location">
    <subcellularLocation>
        <location evidence="1">Secreted</location>
    </subcellularLocation>
</comment>
<dbReference type="Proteomes" id="UP001385951">
    <property type="component" value="Unassembled WGS sequence"/>
</dbReference>
<evidence type="ECO:0000256" key="7">
    <source>
        <dbReference type="ARBA" id="ARBA00023185"/>
    </source>
</evidence>
<accession>A0AAW0FR01</accession>
<keyword evidence="6" id="KW-0378">Hydrolase</keyword>
<evidence type="ECO:0000259" key="11">
    <source>
        <dbReference type="PROSITE" id="PS51164"/>
    </source>
</evidence>
<evidence type="ECO:0000313" key="12">
    <source>
        <dbReference type="EMBL" id="KAK7683730.1"/>
    </source>
</evidence>
<keyword evidence="13" id="KW-1185">Reference proteome</keyword>
<evidence type="ECO:0000256" key="10">
    <source>
        <dbReference type="SAM" id="SignalP"/>
    </source>
</evidence>
<protein>
    <recommendedName>
        <fullName evidence="9">(4-O-methyl)-D-glucuronate--lignin esterase</fullName>
        <ecNumber evidence="9">3.1.1.117</ecNumber>
    </recommendedName>
</protein>
<gene>
    <name evidence="12" type="ORF">QCA50_013106</name>
</gene>
<evidence type="ECO:0000256" key="9">
    <source>
        <dbReference type="ARBA" id="ARBA00026105"/>
    </source>
</evidence>
<evidence type="ECO:0000256" key="1">
    <source>
        <dbReference type="ARBA" id="ARBA00004613"/>
    </source>
</evidence>
<feature type="domain" description="CBM1" evidence="11">
    <location>
        <begin position="19"/>
        <end position="55"/>
    </location>
</feature>
<dbReference type="InterPro" id="IPR000254">
    <property type="entry name" value="CBD"/>
</dbReference>
<dbReference type="InterPro" id="IPR054579">
    <property type="entry name" value="GCE-like_dom"/>
</dbReference>
<organism evidence="12 13">
    <name type="scientific">Cerrena zonata</name>
    <dbReference type="NCBI Taxonomy" id="2478898"/>
    <lineage>
        <taxon>Eukaryota</taxon>
        <taxon>Fungi</taxon>
        <taxon>Dikarya</taxon>
        <taxon>Basidiomycota</taxon>
        <taxon>Agaricomycotina</taxon>
        <taxon>Agaricomycetes</taxon>
        <taxon>Polyporales</taxon>
        <taxon>Cerrenaceae</taxon>
        <taxon>Cerrena</taxon>
    </lineage>
</organism>
<evidence type="ECO:0000256" key="3">
    <source>
        <dbReference type="ARBA" id="ARBA00022487"/>
    </source>
</evidence>
<dbReference type="InterPro" id="IPR029058">
    <property type="entry name" value="AB_hydrolase_fold"/>
</dbReference>